<dbReference type="GeneID" id="82879640"/>
<proteinExistence type="inferred from homology"/>
<dbReference type="PANTHER" id="PTHR30575">
    <property type="entry name" value="PEPTIDASE M20"/>
    <property type="match status" value="1"/>
</dbReference>
<protein>
    <recommendedName>
        <fullName evidence="1">Peptidase M20 domain-containing protein 2</fullName>
    </recommendedName>
</protein>
<evidence type="ECO:0000313" key="6">
    <source>
        <dbReference type="Proteomes" id="UP000315353"/>
    </source>
</evidence>
<comment type="similarity">
    <text evidence="1">Belongs to the peptidase M20A family.</text>
</comment>
<reference evidence="3 5" key="1">
    <citation type="submission" date="2014-08" db="EMBL/GenBank/DDBJ databases">
        <title>Complete genome sequence of Corynebacterium flavescens OJ8(T)(=DSM 20296(T)), isolated from cheese.</title>
        <authorList>
            <person name="Ruckert C."/>
            <person name="Albersmeier A."/>
            <person name="Winkler A."/>
            <person name="Kalinowski J."/>
        </authorList>
    </citation>
    <scope>NUCLEOTIDE SEQUENCE [LARGE SCALE GENOMIC DNA]</scope>
    <source>
        <strain evidence="3 5">OJ8</strain>
    </source>
</reference>
<dbReference type="GO" id="GO:0071713">
    <property type="term" value="F:para-aminobenzoyl-glutamate hydrolase activity"/>
    <property type="evidence" value="ECO:0007669"/>
    <property type="project" value="TreeGrafter"/>
</dbReference>
<dbReference type="GO" id="GO:0016805">
    <property type="term" value="F:dipeptidase activity"/>
    <property type="evidence" value="ECO:0007669"/>
    <property type="project" value="InterPro"/>
</dbReference>
<dbReference type="Gene3D" id="3.40.630.10">
    <property type="entry name" value="Zn peptidases"/>
    <property type="match status" value="1"/>
</dbReference>
<sequence>MHDFSAALAHPDQRKRRIAESLSQQAETVLATARSIHAEPETSFQEFNSAKKLAAVLAEAGFRVEAPFAGLDTAFRATAGSGSLVVTLCLEYDSLEGIGHACGHNIIAGASLGAGLALRGLVDELDITLQLIGTPAEEHGAGKQIMLDNGAFVGTHLAMMTHPGPDVGTYDVLGSTSQAVGRFRTTFHGRAAHAAGFPHRGLNASDAAIIAQVAAGMLRQQVEDGHRFALITREAGVETNIIPERAVVDWECRAVTLEGWTTLRERIVACLEAGAHAAQCTMDTVEIEPLYEPLLQNTTLGTAWNEAMSVLGRPLNGSLGVNAASTDMGNVSQRFPSLHPFVGVSGAHESLHSAAFTQAADTDAAYDLMFDSALAMAWIAEDVASNPHRRQQILADADLLQERNL</sequence>
<dbReference type="GO" id="GO:0046657">
    <property type="term" value="P:folic acid catabolic process"/>
    <property type="evidence" value="ECO:0007669"/>
    <property type="project" value="TreeGrafter"/>
</dbReference>
<dbReference type="EMBL" id="CP009246">
    <property type="protein sequence ID" value="APT86216.1"/>
    <property type="molecule type" value="Genomic_DNA"/>
</dbReference>
<dbReference type="STRING" id="28028.CFLV_02750"/>
<name>A0A1L7CK26_CORFL</name>
<dbReference type="Gene3D" id="3.30.70.360">
    <property type="match status" value="1"/>
</dbReference>
<feature type="domain" description="Peptidase M20 dimerisation" evidence="2">
    <location>
        <begin position="182"/>
        <end position="275"/>
    </location>
</feature>
<dbReference type="KEGG" id="cfc:CFLV_02750"/>
<dbReference type="SUPFAM" id="SSF55031">
    <property type="entry name" value="Bacterial exopeptidase dimerisation domain"/>
    <property type="match status" value="1"/>
</dbReference>
<evidence type="ECO:0000256" key="1">
    <source>
        <dbReference type="PIRNR" id="PIRNR037226"/>
    </source>
</evidence>
<dbReference type="InterPro" id="IPR017439">
    <property type="entry name" value="Amidohydrolase"/>
</dbReference>
<accession>A0A1L7CK26</accession>
<dbReference type="PIRSF" id="PIRSF037226">
    <property type="entry name" value="Amidohydrolase_ACY1L2_prd"/>
    <property type="match status" value="1"/>
</dbReference>
<dbReference type="Pfam" id="PF01546">
    <property type="entry name" value="Peptidase_M20"/>
    <property type="match status" value="1"/>
</dbReference>
<dbReference type="Pfam" id="PF07687">
    <property type="entry name" value="M20_dimer"/>
    <property type="match status" value="1"/>
</dbReference>
<dbReference type="AlphaFoldDB" id="A0A1L7CK26"/>
<dbReference type="PANTHER" id="PTHR30575:SF0">
    <property type="entry name" value="XAA-ARG DIPEPTIDASE"/>
    <property type="match status" value="1"/>
</dbReference>
<gene>
    <name evidence="4" type="ORF">CFL01nite_14590</name>
    <name evidence="3" type="ORF">CFLV_02750</name>
</gene>
<dbReference type="InterPro" id="IPR036264">
    <property type="entry name" value="Bact_exopeptidase_dim_dom"/>
</dbReference>
<keyword evidence="3" id="KW-0378">Hydrolase</keyword>
<reference evidence="4 6" key="2">
    <citation type="submission" date="2019-06" db="EMBL/GenBank/DDBJ databases">
        <title>Whole genome shotgun sequence of Corynebacterium flavescens NBRC 14136.</title>
        <authorList>
            <person name="Hosoyama A."/>
            <person name="Uohara A."/>
            <person name="Ohji S."/>
            <person name="Ichikawa N."/>
        </authorList>
    </citation>
    <scope>NUCLEOTIDE SEQUENCE [LARGE SCALE GENOMIC DNA]</scope>
    <source>
        <strain evidence="4 6">NBRC 14136</strain>
    </source>
</reference>
<dbReference type="OrthoDB" id="9781032at2"/>
<dbReference type="Proteomes" id="UP000185479">
    <property type="component" value="Chromosome"/>
</dbReference>
<dbReference type="NCBIfam" id="TIGR01891">
    <property type="entry name" value="amidohydrolases"/>
    <property type="match status" value="1"/>
</dbReference>
<keyword evidence="5" id="KW-1185">Reference proteome</keyword>
<evidence type="ECO:0000313" key="5">
    <source>
        <dbReference type="Proteomes" id="UP000185479"/>
    </source>
</evidence>
<dbReference type="InterPro" id="IPR017144">
    <property type="entry name" value="Xaa-Arg_dipeptidase"/>
</dbReference>
<dbReference type="Proteomes" id="UP000315353">
    <property type="component" value="Unassembled WGS sequence"/>
</dbReference>
<dbReference type="SUPFAM" id="SSF53187">
    <property type="entry name" value="Zn-dependent exopeptidases"/>
    <property type="match status" value="1"/>
</dbReference>
<dbReference type="GO" id="GO:0005737">
    <property type="term" value="C:cytoplasm"/>
    <property type="evidence" value="ECO:0007669"/>
    <property type="project" value="TreeGrafter"/>
</dbReference>
<evidence type="ECO:0000313" key="3">
    <source>
        <dbReference type="EMBL" id="APT86216.1"/>
    </source>
</evidence>
<dbReference type="InterPro" id="IPR002933">
    <property type="entry name" value="Peptidase_M20"/>
</dbReference>
<dbReference type="InterPro" id="IPR011650">
    <property type="entry name" value="Peptidase_M20_dimer"/>
</dbReference>
<evidence type="ECO:0000259" key="2">
    <source>
        <dbReference type="Pfam" id="PF07687"/>
    </source>
</evidence>
<evidence type="ECO:0000313" key="4">
    <source>
        <dbReference type="EMBL" id="GEB97964.1"/>
    </source>
</evidence>
<organism evidence="3 5">
    <name type="scientific">Corynebacterium flavescens</name>
    <dbReference type="NCBI Taxonomy" id="28028"/>
    <lineage>
        <taxon>Bacteria</taxon>
        <taxon>Bacillati</taxon>
        <taxon>Actinomycetota</taxon>
        <taxon>Actinomycetes</taxon>
        <taxon>Mycobacteriales</taxon>
        <taxon>Corynebacteriaceae</taxon>
        <taxon>Corynebacterium</taxon>
    </lineage>
</organism>
<dbReference type="RefSeq" id="WP_075729214.1">
    <property type="nucleotide sequence ID" value="NZ_BJNB01000021.1"/>
</dbReference>
<dbReference type="EMBL" id="BJNB01000021">
    <property type="protein sequence ID" value="GEB97964.1"/>
    <property type="molecule type" value="Genomic_DNA"/>
</dbReference>
<dbReference type="CDD" id="cd03887">
    <property type="entry name" value="M20_Acy1L2"/>
    <property type="match status" value="1"/>
</dbReference>
<dbReference type="InterPro" id="IPR052030">
    <property type="entry name" value="Peptidase_M20/M20A_hydrolases"/>
</dbReference>